<dbReference type="GO" id="GO:0016984">
    <property type="term" value="F:ribulose-bisphosphate carboxylase activity"/>
    <property type="evidence" value="ECO:0007669"/>
    <property type="project" value="UniProtKB-UniRule"/>
</dbReference>
<evidence type="ECO:0000256" key="6">
    <source>
        <dbReference type="ARBA" id="ARBA00023300"/>
    </source>
</evidence>
<evidence type="ECO:0000256" key="1">
    <source>
        <dbReference type="ARBA" id="ARBA00022528"/>
    </source>
</evidence>
<dbReference type="Gene3D" id="3.30.190.10">
    <property type="entry name" value="Ribulose bisphosphate carboxylase, small subunit"/>
    <property type="match status" value="1"/>
</dbReference>
<keyword evidence="1 9" id="KW-0150">Chloroplast</keyword>
<evidence type="ECO:0000256" key="4">
    <source>
        <dbReference type="ARBA" id="ARBA00022640"/>
    </source>
</evidence>
<keyword evidence="3 9" id="KW-0113">Calvin cycle</keyword>
<evidence type="ECO:0000256" key="7">
    <source>
        <dbReference type="ARBA" id="ARBA00038826"/>
    </source>
</evidence>
<dbReference type="EMBL" id="FJ890336">
    <property type="protein sequence ID" value="ACQ99367.1"/>
    <property type="molecule type" value="mRNA"/>
</dbReference>
<comment type="subunit">
    <text evidence="7 9 11">Heterohexadecamer of 8 large and 8 small subunits.</text>
</comment>
<protein>
    <recommendedName>
        <fullName evidence="9 10">Multifunctional fusion protein</fullName>
    </recommendedName>
    <domain>
        <recommendedName>
            <fullName evidence="9">Ribulose bisphosphate carboxylase small subunit</fullName>
            <shortName evidence="9">RuBisCO small subunit</shortName>
        </recommendedName>
    </domain>
    <domain>
        <recommendedName>
            <fullName evidence="10">Ribulose bisphosphate carboxylase small subunit, chloroplastic</fullName>
        </recommendedName>
    </domain>
</protein>
<feature type="domain" description="Ribulose bisphosphate carboxylase small subunit" evidence="12">
    <location>
        <begin position="34"/>
        <end position="150"/>
    </location>
</feature>
<evidence type="ECO:0000256" key="5">
    <source>
        <dbReference type="ARBA" id="ARBA00023238"/>
    </source>
</evidence>
<comment type="similarity">
    <text evidence="9 11">Belongs to the RuBisCO small chain family.</text>
</comment>
<keyword evidence="2 9" id="KW-0602">Photosynthesis</keyword>
<evidence type="ECO:0000259" key="12">
    <source>
        <dbReference type="SMART" id="SM00961"/>
    </source>
</evidence>
<dbReference type="SUPFAM" id="SSF55239">
    <property type="entry name" value="RuBisCO, small subunit"/>
    <property type="match status" value="1"/>
</dbReference>
<dbReference type="PANTHER" id="PTHR31262:SF0">
    <property type="entry name" value="RIBULOSE BISPHOSPHATE CARBOXYLASE SMALL SUBUNIT, CHLOROPLASTIC 1"/>
    <property type="match status" value="1"/>
</dbReference>
<dbReference type="InterPro" id="IPR000894">
    <property type="entry name" value="RuBisCO_ssu_dom"/>
</dbReference>
<dbReference type="AlphaFoldDB" id="C4P6Y2"/>
<comment type="function">
    <text evidence="9">RuBisCO catalyzes two reactions: the carboxylation of D-ribulose 1,5-bisphosphate, the primary event in carbon dioxide fixation, as well as the oxidative fragmentation of the pentose substrate in the photorespiration process. Both reactions occur simultaneously and in competition at the same active site. Although the small subunit is not catalytic it is essential for maximal activity.</text>
</comment>
<evidence type="ECO:0000256" key="9">
    <source>
        <dbReference type="HAMAP-Rule" id="MF_00859"/>
    </source>
</evidence>
<geneLocation type="chloroplast" evidence="13"/>
<dbReference type="PANTHER" id="PTHR31262">
    <property type="entry name" value="RIBULOSE BISPHOSPHATE CARBOXYLASE SMALL CHAIN 1, CHLOROPLASTIC"/>
    <property type="match status" value="1"/>
</dbReference>
<proteinExistence type="evidence at transcript level"/>
<accession>C4P6Y2</accession>
<organism evidence="13">
    <name type="scientific">Monoraphidium convolutum</name>
    <dbReference type="NCBI Taxonomy" id="307513"/>
    <lineage>
        <taxon>Eukaryota</taxon>
        <taxon>Viridiplantae</taxon>
        <taxon>Chlorophyta</taxon>
        <taxon>core chlorophytes</taxon>
        <taxon>Chlorophyceae</taxon>
        <taxon>CS clade</taxon>
        <taxon>Sphaeropleales</taxon>
        <taxon>Selenastraceae</taxon>
        <taxon>Monoraphidium</taxon>
    </lineage>
</organism>
<sequence length="165" mass="18658">MALRLTAGSRVAAKAPVAAKPAKFMVWQPVNNKFFETFSYLPPLNDEQIARQVDYIVNNGWTPCLEFSDSQTAYMSNTNVVRIQNGATANYYDNRYWTLWKLPMFGCTDPSQVLKEIAACVKACPDAYVRMAAFDANRQVQVASMLVHRPASAKDWRTPEKRQLA</sequence>
<dbReference type="FunFam" id="3.30.190.10:FF:000001">
    <property type="entry name" value="Ribulose bisphosphate carboxylase small chain, chloroplastic"/>
    <property type="match status" value="1"/>
</dbReference>
<dbReference type="InterPro" id="IPR036385">
    <property type="entry name" value="RuBisCO_ssu_sf"/>
</dbReference>
<dbReference type="HAMAP" id="MF_00859">
    <property type="entry name" value="RuBisCO_S_bact"/>
    <property type="match status" value="1"/>
</dbReference>
<reference evidence="13" key="1">
    <citation type="submission" date="2009-04" db="EMBL/GenBank/DDBJ databases">
        <title>Isolation and Characterization of RbcS Gene Promoter from Green Microalga Ankistrodesmus convolutus.</title>
        <authorList>
            <person name="Thanh T."/>
            <person name="Chi V.T.Q."/>
            <person name="Omar H."/>
            <person name="Abdullah M.P."/>
            <person name="Napis S."/>
        </authorList>
    </citation>
    <scope>NUCLEOTIDE SEQUENCE</scope>
</reference>
<dbReference type="CDD" id="cd03527">
    <property type="entry name" value="RuBisCO_small"/>
    <property type="match status" value="1"/>
</dbReference>
<comment type="subcellular location">
    <subcellularLocation>
        <location evidence="9">Plastid</location>
        <location evidence="9">Chloroplast</location>
    </subcellularLocation>
</comment>
<name>C4P6Y2_9CHLO</name>
<evidence type="ECO:0000256" key="10">
    <source>
        <dbReference type="HAMAP-Rule" id="MF_00860"/>
    </source>
</evidence>
<dbReference type="PRINTS" id="PR00152">
    <property type="entry name" value="RUBISCOSMALL"/>
</dbReference>
<comment type="function">
    <text evidence="8 10 11">RuBisCO catalyzes two reactions: the carboxylation of D-ribulose 1,5-bisphosphate, the primary event in carbon dioxide fixation, as well as the oxidative fragmentation of the pentose substrate. Both reactions occur simultaneously and in competition at the same active site. Although the small subunit is not catalytic it is essential for maximal activity.</text>
</comment>
<dbReference type="Pfam" id="PF00101">
    <property type="entry name" value="RuBisCO_small"/>
    <property type="match status" value="1"/>
</dbReference>
<gene>
    <name evidence="13" type="primary">RbcS</name>
    <name evidence="10" type="synonym">RBCS</name>
    <name evidence="9" type="synonym">rbcS</name>
</gene>
<keyword evidence="4 10" id="KW-0934">Plastid</keyword>
<evidence type="ECO:0000256" key="3">
    <source>
        <dbReference type="ARBA" id="ARBA00022567"/>
    </source>
</evidence>
<keyword evidence="6 9" id="KW-0120">Carbon dioxide fixation</keyword>
<keyword evidence="5 9" id="KW-0601">Photorespiration</keyword>
<dbReference type="InterPro" id="IPR024681">
    <property type="entry name" value="RuBisCO_ssu"/>
</dbReference>
<evidence type="ECO:0000313" key="13">
    <source>
        <dbReference type="EMBL" id="ACQ99367.1"/>
    </source>
</evidence>
<dbReference type="GO" id="GO:0009853">
    <property type="term" value="P:photorespiration"/>
    <property type="evidence" value="ECO:0007669"/>
    <property type="project" value="UniProtKB-UniRule"/>
</dbReference>
<evidence type="ECO:0000256" key="2">
    <source>
        <dbReference type="ARBA" id="ARBA00022531"/>
    </source>
</evidence>
<comment type="miscellaneous">
    <text evidence="9">The basic functional RuBisCO is composed of a large chain homodimer in a 'head-to-tail' conformation. In form I RuBisCO this homodimer is arranged in a barrel-like tetramer with the small subunits forming a tetrameric 'cap' on each end of the 'barrel'.</text>
</comment>
<evidence type="ECO:0000256" key="8">
    <source>
        <dbReference type="ARBA" id="ARBA00055447"/>
    </source>
</evidence>
<dbReference type="SMART" id="SM00961">
    <property type="entry name" value="RuBisCO_small"/>
    <property type="match status" value="1"/>
</dbReference>
<evidence type="ECO:0000256" key="11">
    <source>
        <dbReference type="RuleBase" id="RU003627"/>
    </source>
</evidence>
<dbReference type="GO" id="GO:0009507">
    <property type="term" value="C:chloroplast"/>
    <property type="evidence" value="ECO:0007669"/>
    <property type="project" value="UniProtKB-SubCell"/>
</dbReference>
<dbReference type="GO" id="GO:0019253">
    <property type="term" value="P:reductive pentose-phosphate cycle"/>
    <property type="evidence" value="ECO:0007669"/>
    <property type="project" value="UniProtKB-UniRule"/>
</dbReference>